<accession>A0ABU1ZLG8</accession>
<dbReference type="EMBL" id="JAVDXO010000002">
    <property type="protein sequence ID" value="MDR7306228.1"/>
    <property type="molecule type" value="Genomic_DNA"/>
</dbReference>
<dbReference type="Proteomes" id="UP001268089">
    <property type="component" value="Unassembled WGS sequence"/>
</dbReference>
<comment type="caution">
    <text evidence="1">The sequence shown here is derived from an EMBL/GenBank/DDBJ whole genome shotgun (WGS) entry which is preliminary data.</text>
</comment>
<gene>
    <name evidence="1" type="ORF">J2X15_001506</name>
</gene>
<organism evidence="1 2">
    <name type="scientific">Rhodoferax saidenbachensis</name>
    <dbReference type="NCBI Taxonomy" id="1484693"/>
    <lineage>
        <taxon>Bacteria</taxon>
        <taxon>Pseudomonadati</taxon>
        <taxon>Pseudomonadota</taxon>
        <taxon>Betaproteobacteria</taxon>
        <taxon>Burkholderiales</taxon>
        <taxon>Comamonadaceae</taxon>
        <taxon>Rhodoferax</taxon>
    </lineage>
</organism>
<sequence>MAFADGGGDHVGLQGHGFQVGCGAVADGDGGIFCSGISAMGLPTILLRPITTACLPRNSNPMLSKNFEFYLSFVQPVAHLKEIIFK</sequence>
<reference evidence="1 2" key="1">
    <citation type="submission" date="2023-07" db="EMBL/GenBank/DDBJ databases">
        <title>Sorghum-associated microbial communities from plants grown in Nebraska, USA.</title>
        <authorList>
            <person name="Schachtman D."/>
        </authorList>
    </citation>
    <scope>NUCLEOTIDE SEQUENCE [LARGE SCALE GENOMIC DNA]</scope>
    <source>
        <strain evidence="1 2">BE308</strain>
    </source>
</reference>
<evidence type="ECO:0000313" key="1">
    <source>
        <dbReference type="EMBL" id="MDR7306228.1"/>
    </source>
</evidence>
<keyword evidence="2" id="KW-1185">Reference proteome</keyword>
<proteinExistence type="predicted"/>
<protein>
    <submittedName>
        <fullName evidence="1">Uncharacterized protein</fullName>
    </submittedName>
</protein>
<evidence type="ECO:0000313" key="2">
    <source>
        <dbReference type="Proteomes" id="UP001268089"/>
    </source>
</evidence>
<name>A0ABU1ZLG8_9BURK</name>